<evidence type="ECO:0000313" key="10">
    <source>
        <dbReference type="EMBL" id="SPC84451.1"/>
    </source>
</evidence>
<proteinExistence type="inferred from homology"/>
<feature type="transmembrane region" description="Helical" evidence="7">
    <location>
        <begin position="60"/>
        <end position="83"/>
    </location>
</feature>
<dbReference type="EMBL" id="OIVN01000711">
    <property type="protein sequence ID" value="SPC84451.1"/>
    <property type="molecule type" value="Genomic_DNA"/>
</dbReference>
<accession>A0A2N9FC38</accession>
<evidence type="ECO:0000256" key="3">
    <source>
        <dbReference type="ARBA" id="ARBA00022679"/>
    </source>
</evidence>
<evidence type="ECO:0000256" key="6">
    <source>
        <dbReference type="PIRNR" id="PIRNR036417"/>
    </source>
</evidence>
<dbReference type="GO" id="GO:0016020">
    <property type="term" value="C:membrane"/>
    <property type="evidence" value="ECO:0007669"/>
    <property type="project" value="InterPro"/>
</dbReference>
<keyword evidence="7" id="KW-1133">Transmembrane helix</keyword>
<dbReference type="SUPFAM" id="SSF53901">
    <property type="entry name" value="Thiolase-like"/>
    <property type="match status" value="2"/>
</dbReference>
<feature type="transmembrane region" description="Helical" evidence="7">
    <location>
        <begin position="25"/>
        <end position="48"/>
    </location>
</feature>
<feature type="domain" description="FAE" evidence="8">
    <location>
        <begin position="81"/>
        <end position="238"/>
    </location>
</feature>
<dbReference type="UniPathway" id="UPA00094"/>
<keyword evidence="7" id="KW-0812">Transmembrane</keyword>
<organism evidence="10">
    <name type="scientific">Fagus sylvatica</name>
    <name type="common">Beechnut</name>
    <dbReference type="NCBI Taxonomy" id="28930"/>
    <lineage>
        <taxon>Eukaryota</taxon>
        <taxon>Viridiplantae</taxon>
        <taxon>Streptophyta</taxon>
        <taxon>Embryophyta</taxon>
        <taxon>Tracheophyta</taxon>
        <taxon>Spermatophyta</taxon>
        <taxon>Magnoliopsida</taxon>
        <taxon>eudicotyledons</taxon>
        <taxon>Gunneridae</taxon>
        <taxon>Pentapetalae</taxon>
        <taxon>rosids</taxon>
        <taxon>fabids</taxon>
        <taxon>Fagales</taxon>
        <taxon>Fagaceae</taxon>
        <taxon>Fagus</taxon>
    </lineage>
</organism>
<dbReference type="InterPro" id="IPR012392">
    <property type="entry name" value="3-ktacl-CoA_syn"/>
</dbReference>
<feature type="domain" description="FAE" evidence="8">
    <location>
        <begin position="264"/>
        <end position="328"/>
    </location>
</feature>
<name>A0A2N9FC38_FAGSY</name>
<keyword evidence="3 6" id="KW-0808">Transferase</keyword>
<evidence type="ECO:0000256" key="5">
    <source>
        <dbReference type="ARBA" id="ARBA00047375"/>
    </source>
</evidence>
<feature type="domain" description="Beta-ketoacyl-[acyl-carrier-protein] synthase III C-terminal" evidence="9">
    <location>
        <begin position="346"/>
        <end position="426"/>
    </location>
</feature>
<evidence type="ECO:0000259" key="8">
    <source>
        <dbReference type="Pfam" id="PF08392"/>
    </source>
</evidence>
<dbReference type="AlphaFoldDB" id="A0A2N9FC38"/>
<evidence type="ECO:0000256" key="2">
    <source>
        <dbReference type="ARBA" id="ARBA00005531"/>
    </source>
</evidence>
<evidence type="ECO:0000256" key="4">
    <source>
        <dbReference type="ARBA" id="ARBA00023315"/>
    </source>
</evidence>
<keyword evidence="4 6" id="KW-0012">Acyltransferase</keyword>
<comment type="similarity">
    <text evidence="2 6">Belongs to the thiolase-like superfamily. Chalcone/stilbene synthases family.</text>
</comment>
<evidence type="ECO:0000256" key="7">
    <source>
        <dbReference type="SAM" id="Phobius"/>
    </source>
</evidence>
<dbReference type="EC" id="2.3.1.-" evidence="6"/>
<dbReference type="Gene3D" id="3.40.47.10">
    <property type="match status" value="2"/>
</dbReference>
<dbReference type="CDD" id="cd00831">
    <property type="entry name" value="CHS_like"/>
    <property type="match status" value="1"/>
</dbReference>
<protein>
    <recommendedName>
        <fullName evidence="6">3-ketoacyl-CoA synthase</fullName>
        <ecNumber evidence="6">2.3.1.-</ecNumber>
    </recommendedName>
</protein>
<sequence length="453" mass="51368">MSYQKKHDLKNEPNSVKLKYMKLGYHYLVCNAMYLFLVPLTTALAHLSVEDFINFFNHLILNYLNFVILFVVLTIILATLYFMSRPRQVYLLNFACYKPDQTQMCSTETFMKQSELSGNFTEESLAFQKMILERSGYGDNTYVSKSLLEVPLNLSFEEARKEAEMVMFGVIDELLAKTGVKCKDIGILVVNSSMFNPTPSLSAMVVNRYKLRGNILSYSLGGMGCSAGLISIDLAKQFGDSLIKPIIRSISFKIPTHSHLTHPQGCSDNSYNCVYQKEDNSKTVGVALSKDLVTMAGEALKSNITTLGPLVLPMSEQILFLASLIGRKIFKMKIKQYVPDFKLAFEHFCIHAGGRAVLDELEKNLKFTKWNMEPSRMTLYRFGNTSSSSLWYELAYLEAKGRIKKGDRTWQIGFGSGFKCNSVVWRALRTIDPAKEKNNPWMDEIDEFPGHVP</sequence>
<dbReference type="GO" id="GO:0009922">
    <property type="term" value="F:fatty acid elongase activity"/>
    <property type="evidence" value="ECO:0007669"/>
    <property type="project" value="UniProtKB-EC"/>
</dbReference>
<dbReference type="PIRSF" id="PIRSF036417">
    <property type="entry name" value="3-ktacl-CoA_syn"/>
    <property type="match status" value="1"/>
</dbReference>
<evidence type="ECO:0000256" key="1">
    <source>
        <dbReference type="ARBA" id="ARBA00005194"/>
    </source>
</evidence>
<dbReference type="PANTHER" id="PTHR31561">
    <property type="entry name" value="3-KETOACYL-COA SYNTHASE"/>
    <property type="match status" value="1"/>
</dbReference>
<dbReference type="InterPro" id="IPR013747">
    <property type="entry name" value="ACP_syn_III_C"/>
</dbReference>
<evidence type="ECO:0000259" key="9">
    <source>
        <dbReference type="Pfam" id="PF08541"/>
    </source>
</evidence>
<dbReference type="InterPro" id="IPR013601">
    <property type="entry name" value="FAE1_typ3_polyketide_synth"/>
</dbReference>
<dbReference type="Pfam" id="PF08541">
    <property type="entry name" value="ACP_syn_III_C"/>
    <property type="match status" value="1"/>
</dbReference>
<comment type="pathway">
    <text evidence="1 6">Lipid metabolism; fatty acid biosynthesis.</text>
</comment>
<dbReference type="Pfam" id="PF08392">
    <property type="entry name" value="FAE1_CUT1_RppA"/>
    <property type="match status" value="2"/>
</dbReference>
<keyword evidence="7" id="KW-0472">Membrane</keyword>
<gene>
    <name evidence="10" type="ORF">FSB_LOCUS12333</name>
</gene>
<dbReference type="GO" id="GO:0006633">
    <property type="term" value="P:fatty acid biosynthetic process"/>
    <property type="evidence" value="ECO:0007669"/>
    <property type="project" value="UniProtKB-UniPathway"/>
</dbReference>
<comment type="catalytic activity">
    <reaction evidence="5">
        <text>a very-long-chain acyl-CoA + malonyl-CoA + H(+) = a very-long-chain 3-oxoacyl-CoA + CO2 + CoA</text>
        <dbReference type="Rhea" id="RHEA:32727"/>
        <dbReference type="ChEBI" id="CHEBI:15378"/>
        <dbReference type="ChEBI" id="CHEBI:16526"/>
        <dbReference type="ChEBI" id="CHEBI:57287"/>
        <dbReference type="ChEBI" id="CHEBI:57384"/>
        <dbReference type="ChEBI" id="CHEBI:90725"/>
        <dbReference type="ChEBI" id="CHEBI:90736"/>
        <dbReference type="EC" id="2.3.1.199"/>
    </reaction>
</comment>
<dbReference type="InterPro" id="IPR016039">
    <property type="entry name" value="Thiolase-like"/>
</dbReference>
<reference evidence="10" key="1">
    <citation type="submission" date="2018-02" db="EMBL/GenBank/DDBJ databases">
        <authorList>
            <person name="Cohen D.B."/>
            <person name="Kent A.D."/>
        </authorList>
    </citation>
    <scope>NUCLEOTIDE SEQUENCE</scope>
</reference>